<gene>
    <name evidence="3" type="ORF">IMCC3135_07030</name>
</gene>
<evidence type="ECO:0000313" key="4">
    <source>
        <dbReference type="Proteomes" id="UP000250079"/>
    </source>
</evidence>
<feature type="domain" description="EAL" evidence="2">
    <location>
        <begin position="1"/>
        <end position="78"/>
    </location>
</feature>
<dbReference type="Proteomes" id="UP000250079">
    <property type="component" value="Chromosome"/>
</dbReference>
<dbReference type="Gene3D" id="1.10.101.10">
    <property type="entry name" value="PGBD-like superfamily/PGBD"/>
    <property type="match status" value="1"/>
</dbReference>
<dbReference type="RefSeq" id="WP_088916946.1">
    <property type="nucleotide sequence ID" value="NZ_CP018632.1"/>
</dbReference>
<accession>A0A2Z2NJE7</accession>
<dbReference type="InterPro" id="IPR036366">
    <property type="entry name" value="PGBDSf"/>
</dbReference>
<dbReference type="InterPro" id="IPR036365">
    <property type="entry name" value="PGBD-like_sf"/>
</dbReference>
<evidence type="ECO:0000256" key="1">
    <source>
        <dbReference type="SAM" id="SignalP"/>
    </source>
</evidence>
<dbReference type="KEGG" id="gai:IMCC3135_07030"/>
<organism evidence="3 4">
    <name type="scientific">Granulosicoccus antarcticus IMCC3135</name>
    <dbReference type="NCBI Taxonomy" id="1192854"/>
    <lineage>
        <taxon>Bacteria</taxon>
        <taxon>Pseudomonadati</taxon>
        <taxon>Pseudomonadota</taxon>
        <taxon>Gammaproteobacteria</taxon>
        <taxon>Chromatiales</taxon>
        <taxon>Granulosicoccaceae</taxon>
        <taxon>Granulosicoccus</taxon>
    </lineage>
</organism>
<dbReference type="AlphaFoldDB" id="A0A2Z2NJE7"/>
<name>A0A2Z2NJE7_9GAMM</name>
<evidence type="ECO:0000259" key="2">
    <source>
        <dbReference type="PROSITE" id="PS50883"/>
    </source>
</evidence>
<keyword evidence="4" id="KW-1185">Reference proteome</keyword>
<dbReference type="InterPro" id="IPR002477">
    <property type="entry name" value="Peptidoglycan-bd-like"/>
</dbReference>
<evidence type="ECO:0000313" key="3">
    <source>
        <dbReference type="EMBL" id="ASJ71512.1"/>
    </source>
</evidence>
<protein>
    <recommendedName>
        <fullName evidence="2">EAL domain-containing protein</fullName>
    </recommendedName>
</protein>
<dbReference type="Pfam" id="PF01471">
    <property type="entry name" value="PG_binding_1"/>
    <property type="match status" value="1"/>
</dbReference>
<dbReference type="PROSITE" id="PS50883">
    <property type="entry name" value="EAL"/>
    <property type="match status" value="1"/>
</dbReference>
<dbReference type="EMBL" id="CP018632">
    <property type="protein sequence ID" value="ASJ71512.1"/>
    <property type="molecule type" value="Genomic_DNA"/>
</dbReference>
<feature type="chain" id="PRO_5016317918" description="EAL domain-containing protein" evidence="1">
    <location>
        <begin position="27"/>
        <end position="130"/>
    </location>
</feature>
<feature type="signal peptide" evidence="1">
    <location>
        <begin position="1"/>
        <end position="26"/>
    </location>
</feature>
<reference evidence="3 4" key="1">
    <citation type="submission" date="2016-12" db="EMBL/GenBank/DDBJ databases">
        <authorList>
            <person name="Song W.-J."/>
            <person name="Kurnit D.M."/>
        </authorList>
    </citation>
    <scope>NUCLEOTIDE SEQUENCE [LARGE SCALE GENOMIC DNA]</scope>
    <source>
        <strain evidence="3 4">IMCC3135</strain>
    </source>
</reference>
<dbReference type="InterPro" id="IPR001633">
    <property type="entry name" value="EAL_dom"/>
</dbReference>
<sequence length="130" mass="14067">MQPVQVPRKDARVVRLVLVLSATMAAAIVTSGCETVDGVRDQLSERLSRDKTPAGGQAALVAEPAPNETLTGQIQEKLVELGYKPGRITGKLNSRTEAAIQDFQLDNDLRIDGRATEELLNTLTITLSNR</sequence>
<dbReference type="SUPFAM" id="SSF47090">
    <property type="entry name" value="PGBD-like"/>
    <property type="match status" value="1"/>
</dbReference>
<keyword evidence="1" id="KW-0732">Signal</keyword>
<dbReference type="OrthoDB" id="5622735at2"/>
<proteinExistence type="predicted"/>